<evidence type="ECO:0000313" key="7">
    <source>
        <dbReference type="EMBL" id="CAB4188735.1"/>
    </source>
</evidence>
<organism evidence="8">
    <name type="scientific">uncultured Caudovirales phage</name>
    <dbReference type="NCBI Taxonomy" id="2100421"/>
    <lineage>
        <taxon>Viruses</taxon>
        <taxon>Duplodnaviria</taxon>
        <taxon>Heunggongvirae</taxon>
        <taxon>Uroviricota</taxon>
        <taxon>Caudoviricetes</taxon>
        <taxon>Peduoviridae</taxon>
        <taxon>Maltschvirus</taxon>
        <taxon>Maltschvirus maltsch</taxon>
    </lineage>
</organism>
<dbReference type="EMBL" id="LR796305">
    <property type="protein sequence ID" value="CAB4135832.1"/>
    <property type="molecule type" value="Genomic_DNA"/>
</dbReference>
<dbReference type="EMBL" id="LR796917">
    <property type="protein sequence ID" value="CAB4175132.1"/>
    <property type="molecule type" value="Genomic_DNA"/>
</dbReference>
<evidence type="ECO:0000313" key="10">
    <source>
        <dbReference type="EMBL" id="CAB4220193.1"/>
    </source>
</evidence>
<name>A0A6J5R5G0_9CAUD</name>
<dbReference type="EMBL" id="LR796461">
    <property type="protein sequence ID" value="CAB4146078.1"/>
    <property type="molecule type" value="Genomic_DNA"/>
</dbReference>
<dbReference type="Gene3D" id="2.60.120.620">
    <property type="entry name" value="q2cbj1_9rhob like domain"/>
    <property type="match status" value="1"/>
</dbReference>
<proteinExistence type="predicted"/>
<dbReference type="EMBL" id="LR798423">
    <property type="protein sequence ID" value="CAB5230817.1"/>
    <property type="molecule type" value="Genomic_DNA"/>
</dbReference>
<evidence type="ECO:0000313" key="4">
    <source>
        <dbReference type="EMBL" id="CAB4161642.1"/>
    </source>
</evidence>
<dbReference type="EMBL" id="LR796709">
    <property type="protein sequence ID" value="CAB4161642.1"/>
    <property type="molecule type" value="Genomic_DNA"/>
</dbReference>
<dbReference type="EMBL" id="LR796980">
    <property type="protein sequence ID" value="CAB4179305.1"/>
    <property type="molecule type" value="Genomic_DNA"/>
</dbReference>
<accession>A0A6J5R5G0</accession>
<evidence type="ECO:0000313" key="2">
    <source>
        <dbReference type="EMBL" id="CAB4146078.1"/>
    </source>
</evidence>
<dbReference type="EMBL" id="LR797180">
    <property type="protein sequence ID" value="CAB4192063.1"/>
    <property type="molecule type" value="Genomic_DNA"/>
</dbReference>
<dbReference type="EMBL" id="LR797130">
    <property type="protein sequence ID" value="CAB4188735.1"/>
    <property type="molecule type" value="Genomic_DNA"/>
</dbReference>
<reference evidence="8" key="1">
    <citation type="submission" date="2020-05" db="EMBL/GenBank/DDBJ databases">
        <authorList>
            <person name="Chiriac C."/>
            <person name="Salcher M."/>
            <person name="Ghai R."/>
            <person name="Kavagutti S V."/>
        </authorList>
    </citation>
    <scope>NUCLEOTIDE SEQUENCE</scope>
</reference>
<dbReference type="EMBL" id="LR797434">
    <property type="protein sequence ID" value="CAB4215993.1"/>
    <property type="molecule type" value="Genomic_DNA"/>
</dbReference>
<evidence type="ECO:0000313" key="3">
    <source>
        <dbReference type="EMBL" id="CAB4151026.1"/>
    </source>
</evidence>
<evidence type="ECO:0000313" key="11">
    <source>
        <dbReference type="EMBL" id="CAB5230817.1"/>
    </source>
</evidence>
<evidence type="ECO:0008006" key="12">
    <source>
        <dbReference type="Google" id="ProtNLM"/>
    </source>
</evidence>
<evidence type="ECO:0000313" key="8">
    <source>
        <dbReference type="EMBL" id="CAB4192063.1"/>
    </source>
</evidence>
<evidence type="ECO:0000313" key="6">
    <source>
        <dbReference type="EMBL" id="CAB4179305.1"/>
    </source>
</evidence>
<dbReference type="EMBL" id="LR797492">
    <property type="protein sequence ID" value="CAB4220193.1"/>
    <property type="molecule type" value="Genomic_DNA"/>
</dbReference>
<gene>
    <name evidence="6" type="ORF">UFOVP1031_58</name>
    <name evidence="7" type="ORF">UFOVP1172_77</name>
    <name evidence="8" type="ORF">UFOVP1240_139</name>
    <name evidence="9" type="ORF">UFOVP1486_39</name>
    <name evidence="11" type="ORF">UFOVP1578_130</name>
    <name evidence="10" type="ORF">UFOVP1630_122</name>
    <name evidence="1" type="ORF">UFOVP288_156</name>
    <name evidence="2" type="ORF">UFOVP483_40</name>
    <name evidence="3" type="ORF">UFOVP573_116</name>
    <name evidence="4" type="ORF">UFOVP769_156</name>
    <name evidence="5" type="ORF">UFOVP962_124</name>
</gene>
<sequence length="208" mass="24001">MIKVVDNIIPFHYQEMLKTVVMSDDFPWNYTDTFSSDGILPGGKRTSYNIKDIEYTRSYGFNHTLYFMQNGIEAPKSKYFDMFYPLILGCMDHVNMKQLIRSNLRLVTKIGDNPVTDEPHPDYTDKGIYSIVYYLHSTDGDTILYNEDAKKEDKNKQTIDLTVAQVVTPKQGRAVFFNANKYHSPAHPSLTNSRVVLNVQYLGEDFNL</sequence>
<dbReference type="EMBL" id="LR796548">
    <property type="protein sequence ID" value="CAB4151026.1"/>
    <property type="molecule type" value="Genomic_DNA"/>
</dbReference>
<evidence type="ECO:0000313" key="9">
    <source>
        <dbReference type="EMBL" id="CAB4215993.1"/>
    </source>
</evidence>
<protein>
    <recommendedName>
        <fullName evidence="12">Oxoglutarate/iron-dependent dioxygenase</fullName>
    </recommendedName>
</protein>
<evidence type="ECO:0000313" key="5">
    <source>
        <dbReference type="EMBL" id="CAB4175132.1"/>
    </source>
</evidence>
<evidence type="ECO:0000313" key="1">
    <source>
        <dbReference type="EMBL" id="CAB4135832.1"/>
    </source>
</evidence>